<keyword evidence="2" id="KW-1185">Reference proteome</keyword>
<dbReference type="EMBL" id="VWOX01000003">
    <property type="protein sequence ID" value="KAA5545220.1"/>
    <property type="molecule type" value="Genomic_DNA"/>
</dbReference>
<dbReference type="RefSeq" id="WP_150075489.1">
    <property type="nucleotide sequence ID" value="NZ_VWOX01000003.1"/>
</dbReference>
<dbReference type="AlphaFoldDB" id="A0A5M6DFV0"/>
<evidence type="ECO:0000313" key="1">
    <source>
        <dbReference type="EMBL" id="KAA5545220.1"/>
    </source>
</evidence>
<name>A0A5M6DFV0_9BACT</name>
<evidence type="ECO:0000313" key="2">
    <source>
        <dbReference type="Proteomes" id="UP000324479"/>
    </source>
</evidence>
<accession>A0A5M6DFV0</accession>
<dbReference type="Proteomes" id="UP000324479">
    <property type="component" value="Unassembled WGS sequence"/>
</dbReference>
<protein>
    <submittedName>
        <fullName evidence="1">Uncharacterized protein</fullName>
    </submittedName>
</protein>
<sequence length="159" mass="17103">MPEANSPAPLLLTHPREGDTVSFVWHGDRFVHTVRLGSFSVASESADSDPTWPTSPPIQQLSIETLGGHPVALGVGGAGQSHWSLSVEPTTDGFLFDCACRVKQQPGWLGSSYPTQPGLSILAHDGSVIRQDEAGVRIEPSPVLSDAGTYRWKYEIRPS</sequence>
<comment type="caution">
    <text evidence="1">The sequence shown here is derived from an EMBL/GenBank/DDBJ whole genome shotgun (WGS) entry which is preliminary data.</text>
</comment>
<gene>
    <name evidence="1" type="ORF">FYK55_06020</name>
</gene>
<organism evidence="1 2">
    <name type="scientific">Roseiconus nitratireducens</name>
    <dbReference type="NCBI Taxonomy" id="2605748"/>
    <lineage>
        <taxon>Bacteria</taxon>
        <taxon>Pseudomonadati</taxon>
        <taxon>Planctomycetota</taxon>
        <taxon>Planctomycetia</taxon>
        <taxon>Pirellulales</taxon>
        <taxon>Pirellulaceae</taxon>
        <taxon>Roseiconus</taxon>
    </lineage>
</organism>
<reference evidence="1 2" key="1">
    <citation type="submission" date="2019-08" db="EMBL/GenBank/DDBJ databases">
        <authorList>
            <person name="Dhanesh K."/>
            <person name="Kumar G."/>
            <person name="Sasikala C."/>
            <person name="Venkata Ramana C."/>
        </authorList>
    </citation>
    <scope>NUCLEOTIDE SEQUENCE [LARGE SCALE GENOMIC DNA]</scope>
    <source>
        <strain evidence="1 2">JC645</strain>
    </source>
</reference>
<proteinExistence type="predicted"/>